<dbReference type="Gene3D" id="3.50.50.60">
    <property type="entry name" value="FAD/NAD(P)-binding domain"/>
    <property type="match status" value="2"/>
</dbReference>
<evidence type="ECO:0000259" key="7">
    <source>
        <dbReference type="Pfam" id="PF07992"/>
    </source>
</evidence>
<dbReference type="AlphaFoldDB" id="A0A421B541"/>
<gene>
    <name evidence="8" type="ORF">CLV68_0044</name>
</gene>
<dbReference type="InterPro" id="IPR004099">
    <property type="entry name" value="Pyr_nucl-diS_OxRdtase_dimer"/>
</dbReference>
<protein>
    <submittedName>
        <fullName evidence="8">Pyruvate/2-oxoglutarate dehydrogenase complex dihydrolipoamide dehydrogenase (E3) component</fullName>
    </submittedName>
</protein>
<dbReference type="GO" id="GO:0050660">
    <property type="term" value="F:flavin adenine dinucleotide binding"/>
    <property type="evidence" value="ECO:0007669"/>
    <property type="project" value="TreeGrafter"/>
</dbReference>
<feature type="domain" description="Pyridine nucleotide-disulphide oxidoreductase dimerisation" evidence="6">
    <location>
        <begin position="341"/>
        <end position="448"/>
    </location>
</feature>
<keyword evidence="2" id="KW-0285">Flavoprotein</keyword>
<dbReference type="RefSeq" id="WP_121388642.1">
    <property type="nucleotide sequence ID" value="NZ_RCDD01000001.1"/>
</dbReference>
<dbReference type="PRINTS" id="PR00368">
    <property type="entry name" value="FADPNR"/>
</dbReference>
<dbReference type="InterPro" id="IPR036188">
    <property type="entry name" value="FAD/NAD-bd_sf"/>
</dbReference>
<dbReference type="Pfam" id="PF07992">
    <property type="entry name" value="Pyr_redox_2"/>
    <property type="match status" value="1"/>
</dbReference>
<sequence>MGVAELVVDVAVVGLGPGGEAVASRLAQAGLSVAGIEARLVGGECPYYACVPTKGMIRAADVLAEARRVPEFAGTAQVTPDWGKVAARVRDEITTDWNDQAAVDRLVAAGVQIVRGRARITEPGVLVVGDQVVRARRGIVLNPGTDPAVPPVPGLADTPLWTNREAVRATAVPESLVVIGGGPVGCEFAQVFARFGAKVTLLQSNDRLLPLDEPEAGALLAERFAAEHIRVKTGAKITAVRHDGERFTVELDGDNPINAAQVLVAAGRKSDLAELGVGAYGLDESARGVTVDDHMRAADGLWAIGDLTGKGAFTHMSMYQSAIAAADILGEEGPGAEYHAVPRVTFTDPEIGSVGLTEAAARAAGINVRVGITQLSSSTRGFLHKAEGLIKLIEDADTGVLVGATSAGPTGGEVLGALVLAVHARVPVDQLRRMIYAYPTFHRAIESALADLRA</sequence>
<dbReference type="PANTHER" id="PTHR43014:SF2">
    <property type="entry name" value="MERCURIC REDUCTASE"/>
    <property type="match status" value="1"/>
</dbReference>
<keyword evidence="4" id="KW-0520">NAD</keyword>
<dbReference type="SUPFAM" id="SSF51905">
    <property type="entry name" value="FAD/NAD(P)-binding domain"/>
    <property type="match status" value="1"/>
</dbReference>
<accession>A0A421B541</accession>
<keyword evidence="3 4" id="KW-0274">FAD</keyword>
<dbReference type="InterPro" id="IPR023753">
    <property type="entry name" value="FAD/NAD-binding_dom"/>
</dbReference>
<keyword evidence="8" id="KW-0670">Pyruvate</keyword>
<evidence type="ECO:0000313" key="9">
    <source>
        <dbReference type="Proteomes" id="UP000282454"/>
    </source>
</evidence>
<evidence type="ECO:0000256" key="4">
    <source>
        <dbReference type="PIRSR" id="PIRSR000350-3"/>
    </source>
</evidence>
<dbReference type="PRINTS" id="PR00411">
    <property type="entry name" value="PNDRDTASEI"/>
</dbReference>
<feature type="binding site" evidence="4">
    <location>
        <begin position="180"/>
        <end position="187"/>
    </location>
    <ligand>
        <name>NAD(+)</name>
        <dbReference type="ChEBI" id="CHEBI:57540"/>
    </ligand>
</feature>
<evidence type="ECO:0000256" key="2">
    <source>
        <dbReference type="ARBA" id="ARBA00022630"/>
    </source>
</evidence>
<organism evidence="8 9">
    <name type="scientific">Actinokineospora cianjurensis</name>
    <dbReference type="NCBI Taxonomy" id="585224"/>
    <lineage>
        <taxon>Bacteria</taxon>
        <taxon>Bacillati</taxon>
        <taxon>Actinomycetota</taxon>
        <taxon>Actinomycetes</taxon>
        <taxon>Pseudonocardiales</taxon>
        <taxon>Pseudonocardiaceae</taxon>
        <taxon>Actinokineospora</taxon>
    </lineage>
</organism>
<keyword evidence="4" id="KW-0547">Nucleotide-binding</keyword>
<dbReference type="SUPFAM" id="SSF55424">
    <property type="entry name" value="FAD/NAD-linked reductases, dimerisation (C-terminal) domain"/>
    <property type="match status" value="1"/>
</dbReference>
<feature type="disulfide bond" description="Redox-active" evidence="5">
    <location>
        <begin position="45"/>
        <end position="50"/>
    </location>
</feature>
<dbReference type="Proteomes" id="UP000282454">
    <property type="component" value="Unassembled WGS sequence"/>
</dbReference>
<evidence type="ECO:0000313" key="8">
    <source>
        <dbReference type="EMBL" id="RLK59566.1"/>
    </source>
</evidence>
<feature type="binding site" evidence="4">
    <location>
        <position position="267"/>
    </location>
    <ligand>
        <name>NAD(+)</name>
        <dbReference type="ChEBI" id="CHEBI:57540"/>
    </ligand>
</feature>
<feature type="binding site" evidence="4">
    <location>
        <position position="54"/>
    </location>
    <ligand>
        <name>FAD</name>
        <dbReference type="ChEBI" id="CHEBI:57692"/>
    </ligand>
</feature>
<feature type="binding site" evidence="4">
    <location>
        <position position="306"/>
    </location>
    <ligand>
        <name>FAD</name>
        <dbReference type="ChEBI" id="CHEBI:57692"/>
    </ligand>
</feature>
<dbReference type="PIRSF" id="PIRSF000350">
    <property type="entry name" value="Mercury_reductase_MerA"/>
    <property type="match status" value="1"/>
</dbReference>
<comment type="similarity">
    <text evidence="1">Belongs to the class-I pyridine nucleotide-disulfide oxidoreductase family.</text>
</comment>
<evidence type="ECO:0000256" key="1">
    <source>
        <dbReference type="ARBA" id="ARBA00007532"/>
    </source>
</evidence>
<comment type="cofactor">
    <cofactor evidence="4">
        <name>FAD</name>
        <dbReference type="ChEBI" id="CHEBI:57692"/>
    </cofactor>
    <text evidence="4">Binds 1 FAD per subunit.</text>
</comment>
<dbReference type="InterPro" id="IPR016156">
    <property type="entry name" value="FAD/NAD-linked_Rdtase_dimer_sf"/>
</dbReference>
<feature type="domain" description="FAD/NAD(P)-binding" evidence="7">
    <location>
        <begin position="9"/>
        <end position="319"/>
    </location>
</feature>
<evidence type="ECO:0000259" key="6">
    <source>
        <dbReference type="Pfam" id="PF02852"/>
    </source>
</evidence>
<name>A0A421B541_9PSEU</name>
<evidence type="ECO:0000256" key="3">
    <source>
        <dbReference type="ARBA" id="ARBA00022827"/>
    </source>
</evidence>
<dbReference type="OrthoDB" id="4678789at2"/>
<reference evidence="8 9" key="1">
    <citation type="submission" date="2018-10" db="EMBL/GenBank/DDBJ databases">
        <title>Genomic Encyclopedia of Archaeal and Bacterial Type Strains, Phase II (KMG-II): from individual species to whole genera.</title>
        <authorList>
            <person name="Goeker M."/>
        </authorList>
    </citation>
    <scope>NUCLEOTIDE SEQUENCE [LARGE SCALE GENOMIC DNA]</scope>
    <source>
        <strain evidence="8 9">DSM 45657</strain>
    </source>
</reference>
<dbReference type="GO" id="GO:0003955">
    <property type="term" value="F:NAD(P)H dehydrogenase (quinone) activity"/>
    <property type="evidence" value="ECO:0007669"/>
    <property type="project" value="TreeGrafter"/>
</dbReference>
<dbReference type="Gene3D" id="3.30.390.30">
    <property type="match status" value="1"/>
</dbReference>
<dbReference type="InterPro" id="IPR001100">
    <property type="entry name" value="Pyr_nuc-diS_OxRdtase"/>
</dbReference>
<dbReference type="Pfam" id="PF02852">
    <property type="entry name" value="Pyr_redox_dim"/>
    <property type="match status" value="1"/>
</dbReference>
<dbReference type="EMBL" id="RCDD01000001">
    <property type="protein sequence ID" value="RLK59566.1"/>
    <property type="molecule type" value="Genomic_DNA"/>
</dbReference>
<proteinExistence type="inferred from homology"/>
<dbReference type="PANTHER" id="PTHR43014">
    <property type="entry name" value="MERCURIC REDUCTASE"/>
    <property type="match status" value="1"/>
</dbReference>
<keyword evidence="9" id="KW-1185">Reference proteome</keyword>
<comment type="caution">
    <text evidence="8">The sequence shown here is derived from an EMBL/GenBank/DDBJ whole genome shotgun (WGS) entry which is preliminary data.</text>
</comment>
<evidence type="ECO:0000256" key="5">
    <source>
        <dbReference type="PIRSR" id="PIRSR000350-4"/>
    </source>
</evidence>